<dbReference type="PANTHER" id="PTHR31350">
    <property type="entry name" value="SI:DKEY-261L7.2"/>
    <property type="match status" value="1"/>
</dbReference>
<dbReference type="SUPFAM" id="SSF141255">
    <property type="entry name" value="YccV-like"/>
    <property type="match status" value="1"/>
</dbReference>
<dbReference type="OrthoDB" id="28868at2759"/>
<proteinExistence type="predicted"/>
<sequence>MGGRTIDMEAGDSLLRLPDELLQAIFYYLLPRDAIHLGSTSRRMIKLLDQPLLWRYFCDTVFNYWHFTNDTDPAVVQRQPNAPWKRVFYDRITRDQHNSELFESALTTQHERYLKIQKIAESGYEAREMLVDNLHCPDSADDVLARRYYAEAAIGLINRAAALETWSHMHRDPNPSLERSIAAFDLFIIGGRWGNISEISSALDTAAEEIKADHPNILEQDPELRALIIADWLREHGIAGLDPTNTAYHAMKHNFLSFTLRNRSKCSLPLQSTVIFCAVANRLGLTAHCINFPGHIFAIILPPNPTTNSTTPPDSPLSHRFYISPWSHPNHQLGGIIPYPVLASQLSLSGVPPRLHATYLSPASPADMVLRTCRNIMRSYEEWHNIPPNRDDLIGNHHAFYAYLWAMALVEEVPSPIPGGGPGFLPVLDHPNAGHLATMLREHFPEDLELVRKYLGPLFARSQRGRELMLALAEMKAEDLNRRPVMRRVPVDGQGQGRTEGELQEVMVAGVKFKIGQMFQHKRYGYVGVIRGWDGQCRAHENWIASMRVDDLENGRAQAFYNILGEDRTSRYVAEENIEPIYTDPGEKLLGMAGRYFKRWDADGRRFVSNVRDEYPDD</sequence>
<accession>A0A8K0LAD0</accession>
<evidence type="ECO:0000313" key="3">
    <source>
        <dbReference type="Proteomes" id="UP000809789"/>
    </source>
</evidence>
<dbReference type="Proteomes" id="UP000809789">
    <property type="component" value="Unassembled WGS sequence"/>
</dbReference>
<dbReference type="SUPFAM" id="SSF81383">
    <property type="entry name" value="F-box domain"/>
    <property type="match status" value="1"/>
</dbReference>
<dbReference type="Pfam" id="PF08755">
    <property type="entry name" value="YccV-like"/>
    <property type="match status" value="1"/>
</dbReference>
<protein>
    <recommendedName>
        <fullName evidence="1">F-box domain-containing protein</fullName>
    </recommendedName>
</protein>
<dbReference type="PANTHER" id="PTHR31350:SF27">
    <property type="entry name" value="HEMIMETHYLATED DNA-BINDING DOMAIN-CONTAINING PROTEIN"/>
    <property type="match status" value="1"/>
</dbReference>
<dbReference type="GO" id="GO:0003677">
    <property type="term" value="F:DNA binding"/>
    <property type="evidence" value="ECO:0007669"/>
    <property type="project" value="InterPro"/>
</dbReference>
<dbReference type="InterPro" id="IPR032698">
    <property type="entry name" value="SirB1_N"/>
</dbReference>
<name>A0A8K0LAD0_9PEZI</name>
<dbReference type="InterPro" id="IPR036047">
    <property type="entry name" value="F-box-like_dom_sf"/>
</dbReference>
<dbReference type="Pfam" id="PF13369">
    <property type="entry name" value="Transglut_core2"/>
    <property type="match status" value="1"/>
</dbReference>
<organism evidence="2 3">
    <name type="scientific">Elsinoe batatas</name>
    <dbReference type="NCBI Taxonomy" id="2601811"/>
    <lineage>
        <taxon>Eukaryota</taxon>
        <taxon>Fungi</taxon>
        <taxon>Dikarya</taxon>
        <taxon>Ascomycota</taxon>
        <taxon>Pezizomycotina</taxon>
        <taxon>Dothideomycetes</taxon>
        <taxon>Dothideomycetidae</taxon>
        <taxon>Myriangiales</taxon>
        <taxon>Elsinoaceae</taxon>
        <taxon>Elsinoe</taxon>
    </lineage>
</organism>
<feature type="domain" description="F-box" evidence="1">
    <location>
        <begin position="11"/>
        <end position="57"/>
    </location>
</feature>
<dbReference type="EMBL" id="JAESVG020000002">
    <property type="protein sequence ID" value="KAG8630741.1"/>
    <property type="molecule type" value="Genomic_DNA"/>
</dbReference>
<keyword evidence="3" id="KW-1185">Reference proteome</keyword>
<dbReference type="Gene3D" id="2.30.30.390">
    <property type="entry name" value="Hemimethylated DNA-binding domain"/>
    <property type="match status" value="1"/>
</dbReference>
<dbReference type="InterPro" id="IPR011722">
    <property type="entry name" value="Hemimethylated_DNA-bd_dom"/>
</dbReference>
<dbReference type="Gene3D" id="1.20.1280.50">
    <property type="match status" value="1"/>
</dbReference>
<gene>
    <name evidence="2" type="ORF">KVT40_002360</name>
</gene>
<dbReference type="Pfam" id="PF12937">
    <property type="entry name" value="F-box-like"/>
    <property type="match status" value="1"/>
</dbReference>
<reference evidence="2" key="1">
    <citation type="submission" date="2021-07" db="EMBL/GenBank/DDBJ databases">
        <title>Elsinoe batatas strain:CRI-CJ2 Genome sequencing and assembly.</title>
        <authorList>
            <person name="Huang L."/>
        </authorList>
    </citation>
    <scope>NUCLEOTIDE SEQUENCE</scope>
    <source>
        <strain evidence="2">CRI-CJ2</strain>
    </source>
</reference>
<dbReference type="InterPro" id="IPR036623">
    <property type="entry name" value="Hemimethylated_DNA-bd_sf"/>
</dbReference>
<dbReference type="PROSITE" id="PS50181">
    <property type="entry name" value="FBOX"/>
    <property type="match status" value="1"/>
</dbReference>
<evidence type="ECO:0000313" key="2">
    <source>
        <dbReference type="EMBL" id="KAG8630741.1"/>
    </source>
</evidence>
<dbReference type="InterPro" id="IPR001810">
    <property type="entry name" value="F-box_dom"/>
</dbReference>
<comment type="caution">
    <text evidence="2">The sequence shown here is derived from an EMBL/GenBank/DDBJ whole genome shotgun (WGS) entry which is preliminary data.</text>
</comment>
<dbReference type="SMART" id="SM00992">
    <property type="entry name" value="YccV-like"/>
    <property type="match status" value="1"/>
</dbReference>
<dbReference type="NCBIfam" id="TIGR02097">
    <property type="entry name" value="yccV"/>
    <property type="match status" value="1"/>
</dbReference>
<evidence type="ECO:0000259" key="1">
    <source>
        <dbReference type="PROSITE" id="PS50181"/>
    </source>
</evidence>
<dbReference type="AlphaFoldDB" id="A0A8K0LAD0"/>